<comment type="caution">
    <text evidence="1">The sequence shown here is derived from an EMBL/GenBank/DDBJ whole genome shotgun (WGS) entry which is preliminary data.</text>
</comment>
<name>A0AAI9UBD9_9PEZI</name>
<protein>
    <submittedName>
        <fullName evidence="1">Uncharacterized protein</fullName>
    </submittedName>
</protein>
<dbReference type="Proteomes" id="UP001239213">
    <property type="component" value="Unassembled WGS sequence"/>
</dbReference>
<gene>
    <name evidence="1" type="ORF">CCUS01_01927</name>
</gene>
<sequence>MLFVALESLRFDHVASVKRRPSLCLPLFLCCLFGIFPPPESREGKDTALLFHTSSVSNFWSIFNSDPLHYSLSQSHIRTHMYS</sequence>
<evidence type="ECO:0000313" key="2">
    <source>
        <dbReference type="Proteomes" id="UP001239213"/>
    </source>
</evidence>
<keyword evidence="2" id="KW-1185">Reference proteome</keyword>
<proteinExistence type="predicted"/>
<evidence type="ECO:0000313" key="1">
    <source>
        <dbReference type="EMBL" id="KAK1452910.1"/>
    </source>
</evidence>
<dbReference type="EMBL" id="MPDP01000293">
    <property type="protein sequence ID" value="KAK1452910.1"/>
    <property type="molecule type" value="Genomic_DNA"/>
</dbReference>
<accession>A0AAI9UBD9</accession>
<organism evidence="1 2">
    <name type="scientific">Colletotrichum cuscutae</name>
    <dbReference type="NCBI Taxonomy" id="1209917"/>
    <lineage>
        <taxon>Eukaryota</taxon>
        <taxon>Fungi</taxon>
        <taxon>Dikarya</taxon>
        <taxon>Ascomycota</taxon>
        <taxon>Pezizomycotina</taxon>
        <taxon>Sordariomycetes</taxon>
        <taxon>Hypocreomycetidae</taxon>
        <taxon>Glomerellales</taxon>
        <taxon>Glomerellaceae</taxon>
        <taxon>Colletotrichum</taxon>
        <taxon>Colletotrichum acutatum species complex</taxon>
    </lineage>
</organism>
<dbReference type="AlphaFoldDB" id="A0AAI9UBD9"/>
<reference evidence="1" key="1">
    <citation type="submission" date="2016-11" db="EMBL/GenBank/DDBJ databases">
        <title>The genome sequence of Colletotrichum cuscutae.</title>
        <authorList>
            <person name="Baroncelli R."/>
        </authorList>
    </citation>
    <scope>NUCLEOTIDE SEQUENCE</scope>
    <source>
        <strain evidence="1">IMI 304802</strain>
    </source>
</reference>